<keyword evidence="4" id="KW-1185">Reference proteome</keyword>
<feature type="compositionally biased region" description="Basic and acidic residues" evidence="1">
    <location>
        <begin position="164"/>
        <end position="175"/>
    </location>
</feature>
<evidence type="ECO:0000313" key="4">
    <source>
        <dbReference type="Proteomes" id="UP000548476"/>
    </source>
</evidence>
<keyword evidence="2" id="KW-0732">Signal</keyword>
<dbReference type="AlphaFoldDB" id="A0A841FRE6"/>
<gene>
    <name evidence="3" type="ORF">HNR73_006512</name>
</gene>
<evidence type="ECO:0000313" key="3">
    <source>
        <dbReference type="EMBL" id="MBB6038626.1"/>
    </source>
</evidence>
<proteinExistence type="predicted"/>
<sequence>MLITCAAIVIALIGGESAAVAAPATGSSVQAQIDALLAQHPDGKQINDNEIAWENGAVVLTIPAAGQPTAYGPGEKAVPMGTPNCSYYWTCLYEHANYDGRRLRFSSCGYIQDLGGYGFNDQTTSWHNNQSGGARTRVYDWRGAWVQLWATGEAQSWNPNVGKDNNDKADGIKAC</sequence>
<dbReference type="Proteomes" id="UP000548476">
    <property type="component" value="Unassembled WGS sequence"/>
</dbReference>
<dbReference type="EMBL" id="JACHGT010000017">
    <property type="protein sequence ID" value="MBB6038626.1"/>
    <property type="molecule type" value="Genomic_DNA"/>
</dbReference>
<comment type="caution">
    <text evidence="3">The sequence shown here is derived from an EMBL/GenBank/DDBJ whole genome shotgun (WGS) entry which is preliminary data.</text>
</comment>
<evidence type="ECO:0000256" key="2">
    <source>
        <dbReference type="SAM" id="SignalP"/>
    </source>
</evidence>
<dbReference type="RefSeq" id="WP_184791409.1">
    <property type="nucleotide sequence ID" value="NZ_BONT01000069.1"/>
</dbReference>
<organism evidence="3 4">
    <name type="scientific">Phytomonospora endophytica</name>
    <dbReference type="NCBI Taxonomy" id="714109"/>
    <lineage>
        <taxon>Bacteria</taxon>
        <taxon>Bacillati</taxon>
        <taxon>Actinomycetota</taxon>
        <taxon>Actinomycetes</taxon>
        <taxon>Micromonosporales</taxon>
        <taxon>Micromonosporaceae</taxon>
        <taxon>Phytomonospora</taxon>
    </lineage>
</organism>
<feature type="chain" id="PRO_5032331920" description="Peptidase inhibitor family I36" evidence="2">
    <location>
        <begin position="22"/>
        <end position="175"/>
    </location>
</feature>
<feature type="region of interest" description="Disordered" evidence="1">
    <location>
        <begin position="156"/>
        <end position="175"/>
    </location>
</feature>
<feature type="signal peptide" evidence="2">
    <location>
        <begin position="1"/>
        <end position="21"/>
    </location>
</feature>
<protein>
    <recommendedName>
        <fullName evidence="5">Peptidase inhibitor family I36</fullName>
    </recommendedName>
</protein>
<accession>A0A841FRE6</accession>
<evidence type="ECO:0000256" key="1">
    <source>
        <dbReference type="SAM" id="MobiDB-lite"/>
    </source>
</evidence>
<name>A0A841FRE6_9ACTN</name>
<dbReference type="Gene3D" id="2.60.20.10">
    <property type="entry name" value="Crystallins"/>
    <property type="match status" value="1"/>
</dbReference>
<reference evidence="3 4" key="1">
    <citation type="submission" date="2020-08" db="EMBL/GenBank/DDBJ databases">
        <title>Genomic Encyclopedia of Type Strains, Phase IV (KMG-IV): sequencing the most valuable type-strain genomes for metagenomic binning, comparative biology and taxonomic classification.</title>
        <authorList>
            <person name="Goeker M."/>
        </authorList>
    </citation>
    <scope>NUCLEOTIDE SEQUENCE [LARGE SCALE GENOMIC DNA]</scope>
    <source>
        <strain evidence="3 4">YIM 65646</strain>
    </source>
</reference>
<dbReference type="Pfam" id="PF03995">
    <property type="entry name" value="Inhibitor_I36"/>
    <property type="match status" value="1"/>
</dbReference>
<evidence type="ECO:0008006" key="5">
    <source>
        <dbReference type="Google" id="ProtNLM"/>
    </source>
</evidence>